<dbReference type="Proteomes" id="UP000598775">
    <property type="component" value="Unassembled WGS sequence"/>
</dbReference>
<evidence type="ECO:0000313" key="3">
    <source>
        <dbReference type="Proteomes" id="UP000598775"/>
    </source>
</evidence>
<accession>A0A917B3L4</accession>
<dbReference type="RefSeq" id="WP_188675646.1">
    <property type="nucleotide sequence ID" value="NZ_BMGP01000002.1"/>
</dbReference>
<evidence type="ECO:0000313" key="2">
    <source>
        <dbReference type="EMBL" id="GGF21347.1"/>
    </source>
</evidence>
<feature type="transmembrane region" description="Helical" evidence="1">
    <location>
        <begin position="80"/>
        <end position="99"/>
    </location>
</feature>
<protein>
    <recommendedName>
        <fullName evidence="4">Pr6Pr family membrane protein</fullName>
    </recommendedName>
</protein>
<keyword evidence="1" id="KW-1133">Transmembrane helix</keyword>
<proteinExistence type="predicted"/>
<gene>
    <name evidence="2" type="ORF">GCM10011399_13770</name>
</gene>
<feature type="transmembrane region" description="Helical" evidence="1">
    <location>
        <begin position="119"/>
        <end position="135"/>
    </location>
</feature>
<dbReference type="EMBL" id="BMGP01000002">
    <property type="protein sequence ID" value="GGF21347.1"/>
    <property type="molecule type" value="Genomic_DNA"/>
</dbReference>
<evidence type="ECO:0008006" key="4">
    <source>
        <dbReference type="Google" id="ProtNLM"/>
    </source>
</evidence>
<reference evidence="2 3" key="1">
    <citation type="journal article" date="2014" name="Int. J. Syst. Evol. Microbiol.">
        <title>Complete genome sequence of Corynebacterium casei LMG S-19264T (=DSM 44701T), isolated from a smear-ripened cheese.</title>
        <authorList>
            <consortium name="US DOE Joint Genome Institute (JGI-PGF)"/>
            <person name="Walter F."/>
            <person name="Albersmeier A."/>
            <person name="Kalinowski J."/>
            <person name="Ruckert C."/>
        </authorList>
    </citation>
    <scope>NUCLEOTIDE SEQUENCE [LARGE SCALE GENOMIC DNA]</scope>
    <source>
        <strain evidence="2 3">CGMCC 1.12976</strain>
    </source>
</reference>
<feature type="transmembrane region" description="Helical" evidence="1">
    <location>
        <begin position="185"/>
        <end position="207"/>
    </location>
</feature>
<dbReference type="NCBIfam" id="NF038065">
    <property type="entry name" value="Pr6Pr"/>
    <property type="match status" value="1"/>
</dbReference>
<name>A0A917B3L4_9MICO</name>
<keyword evidence="3" id="KW-1185">Reference proteome</keyword>
<feature type="transmembrane region" description="Helical" evidence="1">
    <location>
        <begin position="45"/>
        <end position="68"/>
    </location>
</feature>
<comment type="caution">
    <text evidence="2">The sequence shown here is derived from an EMBL/GenBank/DDBJ whole genome shotgun (WGS) entry which is preliminary data.</text>
</comment>
<feature type="transmembrane region" description="Helical" evidence="1">
    <location>
        <begin position="142"/>
        <end position="165"/>
    </location>
</feature>
<keyword evidence="1" id="KW-0812">Transmembrane</keyword>
<keyword evidence="1" id="KW-0472">Membrane</keyword>
<organism evidence="2 3">
    <name type="scientific">Subtercola lobariae</name>
    <dbReference type="NCBI Taxonomy" id="1588641"/>
    <lineage>
        <taxon>Bacteria</taxon>
        <taxon>Bacillati</taxon>
        <taxon>Actinomycetota</taxon>
        <taxon>Actinomycetes</taxon>
        <taxon>Micrococcales</taxon>
        <taxon>Microbacteriaceae</taxon>
        <taxon>Subtercola</taxon>
    </lineage>
</organism>
<dbReference type="InterPro" id="IPR049713">
    <property type="entry name" value="Pr6Pr-like"/>
</dbReference>
<sequence length="233" mass="25108">MNEPGRASRPVVVAARLVAGVGLTATIVIQVADRVTHHAFDPSEYFSYFTIETSLINIVVLLVGGVMALKLPRDTEVFTIIRLSAVCYAVVTAGVYNVLLRNEPYVGPYAGLSWPNEVIHVWVPLVMVLDWMLAPGRPALRYTALGALMIFPLSWLAYTLIRGAVGRAKVYPYPFLNPATGGGRSVIAYIGALAGGLLALGATTVAYGNARAVRRPSVSSRWRPVWARSRAAG</sequence>
<evidence type="ECO:0000256" key="1">
    <source>
        <dbReference type="SAM" id="Phobius"/>
    </source>
</evidence>
<dbReference type="AlphaFoldDB" id="A0A917B3L4"/>
<feature type="transmembrane region" description="Helical" evidence="1">
    <location>
        <begin position="12"/>
        <end position="33"/>
    </location>
</feature>